<comment type="pathway">
    <text evidence="3 13">Cofactor biosynthesis; riboflavin biosynthesis; 5-amino-6-(D-ribitylamino)uracil from GTP: step 3/4.</text>
</comment>
<dbReference type="AlphaFoldDB" id="A0A7Z2V7X8"/>
<feature type="binding site" evidence="15">
    <location>
        <position position="209"/>
    </location>
    <ligand>
        <name>NADP(+)</name>
        <dbReference type="ChEBI" id="CHEBI:58349"/>
    </ligand>
</feature>
<dbReference type="UniPathway" id="UPA00275">
    <property type="reaction ID" value="UER00401"/>
</dbReference>
<dbReference type="Pfam" id="PF00383">
    <property type="entry name" value="dCMP_cyt_deam_1"/>
    <property type="match status" value="1"/>
</dbReference>
<keyword evidence="11 13" id="KW-0560">Oxidoreductase</keyword>
<dbReference type="GO" id="GO:0008835">
    <property type="term" value="F:diaminohydroxyphosphoribosylaminopyrimidine deaminase activity"/>
    <property type="evidence" value="ECO:0007669"/>
    <property type="project" value="UniProtKB-EC"/>
</dbReference>
<feature type="binding site" evidence="16">
    <location>
        <position position="93"/>
    </location>
    <ligand>
        <name>Zn(2+)</name>
        <dbReference type="ChEBI" id="CHEBI:29105"/>
        <note>catalytic</note>
    </ligand>
</feature>
<feature type="binding site" evidence="16">
    <location>
        <position position="84"/>
    </location>
    <ligand>
        <name>Zn(2+)</name>
        <dbReference type="ChEBI" id="CHEBI:29105"/>
        <note>catalytic</note>
    </ligand>
</feature>
<dbReference type="PROSITE" id="PS51747">
    <property type="entry name" value="CYT_DCMP_DEAMINASES_2"/>
    <property type="match status" value="1"/>
</dbReference>
<dbReference type="PROSITE" id="PS00903">
    <property type="entry name" value="CYT_DCMP_DEAMINASES_1"/>
    <property type="match status" value="1"/>
</dbReference>
<dbReference type="GO" id="GO:0009231">
    <property type="term" value="P:riboflavin biosynthetic process"/>
    <property type="evidence" value="ECO:0007669"/>
    <property type="project" value="UniProtKB-UniPathway"/>
</dbReference>
<evidence type="ECO:0000256" key="13">
    <source>
        <dbReference type="PIRNR" id="PIRNR006769"/>
    </source>
</evidence>
<feature type="binding site" evidence="15">
    <location>
        <position position="177"/>
    </location>
    <ligand>
        <name>substrate</name>
    </ligand>
</feature>
<evidence type="ECO:0000313" key="19">
    <source>
        <dbReference type="Proteomes" id="UP000503498"/>
    </source>
</evidence>
<evidence type="ECO:0000256" key="6">
    <source>
        <dbReference type="ARBA" id="ARBA00022619"/>
    </source>
</evidence>
<evidence type="ECO:0000256" key="4">
    <source>
        <dbReference type="ARBA" id="ARBA00005259"/>
    </source>
</evidence>
<feature type="binding site" evidence="16">
    <location>
        <position position="59"/>
    </location>
    <ligand>
        <name>Zn(2+)</name>
        <dbReference type="ChEBI" id="CHEBI:29105"/>
        <note>catalytic</note>
    </ligand>
</feature>
<feature type="binding site" evidence="15">
    <location>
        <position position="205"/>
    </location>
    <ligand>
        <name>NADP(+)</name>
        <dbReference type="ChEBI" id="CHEBI:58349"/>
    </ligand>
</feature>
<feature type="binding site" evidence="15">
    <location>
        <position position="193"/>
    </location>
    <ligand>
        <name>substrate</name>
    </ligand>
</feature>
<evidence type="ECO:0000256" key="9">
    <source>
        <dbReference type="ARBA" id="ARBA00022833"/>
    </source>
</evidence>
<dbReference type="InterPro" id="IPR050765">
    <property type="entry name" value="Riboflavin_Biosynth_HTPR"/>
</dbReference>
<dbReference type="InterPro" id="IPR016193">
    <property type="entry name" value="Cytidine_deaminase-like"/>
</dbReference>
<comment type="similarity">
    <text evidence="4 13">In the N-terminal section; belongs to the cytidine and deoxycytidylate deaminase family.</text>
</comment>
<feature type="binding site" evidence="15">
    <location>
        <position position="216"/>
    </location>
    <ligand>
        <name>substrate</name>
    </ligand>
</feature>
<evidence type="ECO:0000256" key="11">
    <source>
        <dbReference type="ARBA" id="ARBA00023002"/>
    </source>
</evidence>
<dbReference type="EC" id="1.1.1.193" evidence="13"/>
<comment type="function">
    <text evidence="1 13">Converts 2,5-diamino-6-(ribosylamino)-4(3h)-pyrimidinone 5'-phosphate into 5-amino-6-(ribosylamino)-2,4(1h,3h)-pyrimidinedione 5'-phosphate.</text>
</comment>
<dbReference type="Gene3D" id="3.40.430.10">
    <property type="entry name" value="Dihydrofolate Reductase, subunit A"/>
    <property type="match status" value="1"/>
</dbReference>
<dbReference type="CDD" id="cd01284">
    <property type="entry name" value="Riboflavin_deaminase-reductase"/>
    <property type="match status" value="1"/>
</dbReference>
<feature type="binding site" evidence="15">
    <location>
        <position position="179"/>
    </location>
    <ligand>
        <name>NADP(+)</name>
        <dbReference type="ChEBI" id="CHEBI:58349"/>
    </ligand>
</feature>
<dbReference type="GO" id="GO:0008270">
    <property type="term" value="F:zinc ion binding"/>
    <property type="evidence" value="ECO:0007669"/>
    <property type="project" value="InterPro"/>
</dbReference>
<dbReference type="GO" id="GO:0050661">
    <property type="term" value="F:NADP binding"/>
    <property type="evidence" value="ECO:0007669"/>
    <property type="project" value="InterPro"/>
</dbReference>
<feature type="domain" description="CMP/dCMP-type deaminase" evidence="17">
    <location>
        <begin position="11"/>
        <end position="132"/>
    </location>
</feature>
<evidence type="ECO:0000256" key="15">
    <source>
        <dbReference type="PIRSR" id="PIRSR006769-2"/>
    </source>
</evidence>
<comment type="catalytic activity">
    <reaction evidence="13">
        <text>5-amino-6-(5-phospho-D-ribitylamino)uracil + NADP(+) = 5-amino-6-(5-phospho-D-ribosylamino)uracil + NADPH + H(+)</text>
        <dbReference type="Rhea" id="RHEA:17845"/>
        <dbReference type="ChEBI" id="CHEBI:15378"/>
        <dbReference type="ChEBI" id="CHEBI:57783"/>
        <dbReference type="ChEBI" id="CHEBI:58349"/>
        <dbReference type="ChEBI" id="CHEBI:58421"/>
        <dbReference type="ChEBI" id="CHEBI:58453"/>
        <dbReference type="EC" id="1.1.1.193"/>
    </reaction>
</comment>
<dbReference type="PIRSF" id="PIRSF006769">
    <property type="entry name" value="RibD"/>
    <property type="match status" value="1"/>
</dbReference>
<dbReference type="InterPro" id="IPR002125">
    <property type="entry name" value="CMP_dCMP_dom"/>
</dbReference>
<dbReference type="Pfam" id="PF01872">
    <property type="entry name" value="RibD_C"/>
    <property type="match status" value="1"/>
</dbReference>
<comment type="cofactor">
    <cofactor evidence="13 16">
        <name>Zn(2+)</name>
        <dbReference type="ChEBI" id="CHEBI:29105"/>
    </cofactor>
    <text evidence="13 16">Binds 1 zinc ion.</text>
</comment>
<keyword evidence="9 13" id="KW-0862">Zinc</keyword>
<evidence type="ECO:0000256" key="12">
    <source>
        <dbReference type="ARBA" id="ARBA00023268"/>
    </source>
</evidence>
<keyword evidence="12" id="KW-0511">Multifunctional enzyme</keyword>
<dbReference type="GO" id="GO:0008703">
    <property type="term" value="F:5-amino-6-(5-phosphoribosylamino)uracil reductase activity"/>
    <property type="evidence" value="ECO:0007669"/>
    <property type="project" value="UniProtKB-EC"/>
</dbReference>
<keyword evidence="8 13" id="KW-0378">Hydrolase</keyword>
<dbReference type="SUPFAM" id="SSF53927">
    <property type="entry name" value="Cytidine deaminase-like"/>
    <property type="match status" value="1"/>
</dbReference>
<evidence type="ECO:0000256" key="8">
    <source>
        <dbReference type="ARBA" id="ARBA00022801"/>
    </source>
</evidence>
<evidence type="ECO:0000259" key="17">
    <source>
        <dbReference type="PROSITE" id="PS51747"/>
    </source>
</evidence>
<feature type="binding site" evidence="15">
    <location>
        <begin position="300"/>
        <end position="306"/>
    </location>
    <ligand>
        <name>NADP(+)</name>
        <dbReference type="ChEBI" id="CHEBI:58349"/>
    </ligand>
</feature>
<evidence type="ECO:0000313" key="18">
    <source>
        <dbReference type="EMBL" id="QJD66662.1"/>
    </source>
</evidence>
<organism evidence="18 19">
    <name type="scientific">Xanthomonas campestris pv. badrii</name>
    <dbReference type="NCBI Taxonomy" id="149696"/>
    <lineage>
        <taxon>Bacteria</taxon>
        <taxon>Pseudomonadati</taxon>
        <taxon>Pseudomonadota</taxon>
        <taxon>Gammaproteobacteria</taxon>
        <taxon>Lysobacterales</taxon>
        <taxon>Lysobacteraceae</taxon>
        <taxon>Xanthomonas</taxon>
    </lineage>
</organism>
<dbReference type="PANTHER" id="PTHR38011:SF7">
    <property type="entry name" value="2,5-DIAMINO-6-RIBOSYLAMINO-4(3H)-PYRIMIDINONE 5'-PHOSPHATE REDUCTASE"/>
    <property type="match status" value="1"/>
</dbReference>
<dbReference type="EMBL" id="CP051651">
    <property type="protein sequence ID" value="QJD66662.1"/>
    <property type="molecule type" value="Genomic_DNA"/>
</dbReference>
<dbReference type="NCBIfam" id="TIGR00227">
    <property type="entry name" value="ribD_Cterm"/>
    <property type="match status" value="1"/>
</dbReference>
<protein>
    <recommendedName>
        <fullName evidence="13">Riboflavin biosynthesis protein RibD</fullName>
    </recommendedName>
    <domain>
        <recommendedName>
            <fullName evidence="13">Diaminohydroxyphosphoribosylaminopyrimidine deaminase</fullName>
            <shortName evidence="13">DRAP deaminase</shortName>
            <ecNumber evidence="13">3.5.4.26</ecNumber>
        </recommendedName>
        <alternativeName>
            <fullName evidence="13">Riboflavin-specific deaminase</fullName>
        </alternativeName>
    </domain>
    <domain>
        <recommendedName>
            <fullName evidence="13">5-amino-6-(5-phosphoribosylamino)uracil reductase</fullName>
            <ecNumber evidence="13">1.1.1.193</ecNumber>
        </recommendedName>
        <alternativeName>
            <fullName evidence="13">HTP reductase</fullName>
        </alternativeName>
    </domain>
</protein>
<keyword evidence="6 13" id="KW-0686">Riboflavin biosynthesis</keyword>
<name>A0A7Z2V7X8_XANCA</name>
<accession>A0A7Z2V7X8</accession>
<comment type="similarity">
    <text evidence="5 13">In the C-terminal section; belongs to the HTP reductase family.</text>
</comment>
<dbReference type="InterPro" id="IPR002734">
    <property type="entry name" value="RibDG_C"/>
</dbReference>
<evidence type="ECO:0000256" key="3">
    <source>
        <dbReference type="ARBA" id="ARBA00004910"/>
    </source>
</evidence>
<gene>
    <name evidence="18" type="primary">ribD</name>
    <name evidence="18" type="ORF">HG421_02250</name>
</gene>
<reference evidence="18 19" key="2">
    <citation type="submission" date="2020-04" db="EMBL/GenBank/DDBJ databases">
        <authorList>
            <person name="Fomenkov A."/>
            <person name="Anton B.P."/>
            <person name="Roberts R.J."/>
        </authorList>
    </citation>
    <scope>NUCLEOTIDE SEQUENCE [LARGE SCALE GENOMIC DNA]</scope>
    <source>
        <strain evidence="18 19">NEB122</strain>
    </source>
</reference>
<evidence type="ECO:0000256" key="10">
    <source>
        <dbReference type="ARBA" id="ARBA00022857"/>
    </source>
</evidence>
<evidence type="ECO:0000256" key="2">
    <source>
        <dbReference type="ARBA" id="ARBA00004882"/>
    </source>
</evidence>
<evidence type="ECO:0000256" key="1">
    <source>
        <dbReference type="ARBA" id="ARBA00002151"/>
    </source>
</evidence>
<dbReference type="EC" id="3.5.4.26" evidence="13"/>
<dbReference type="FunFam" id="3.40.140.10:FF:000025">
    <property type="entry name" value="Riboflavin biosynthesis protein RibD"/>
    <property type="match status" value="1"/>
</dbReference>
<evidence type="ECO:0000256" key="16">
    <source>
        <dbReference type="PIRSR" id="PIRSR006769-3"/>
    </source>
</evidence>
<dbReference type="NCBIfam" id="TIGR00326">
    <property type="entry name" value="eubact_ribD"/>
    <property type="match status" value="1"/>
</dbReference>
<dbReference type="Gene3D" id="3.40.140.10">
    <property type="entry name" value="Cytidine Deaminase, domain 2"/>
    <property type="match status" value="1"/>
</dbReference>
<feature type="binding site" evidence="15">
    <location>
        <position position="163"/>
    </location>
    <ligand>
        <name>NADP(+)</name>
        <dbReference type="ChEBI" id="CHEBI:58349"/>
    </ligand>
</feature>
<dbReference type="PANTHER" id="PTHR38011">
    <property type="entry name" value="DIHYDROFOLATE REDUCTASE FAMILY PROTEIN (AFU_ORTHOLOGUE AFUA_8G06820)"/>
    <property type="match status" value="1"/>
</dbReference>
<proteinExistence type="inferred from homology"/>
<comment type="catalytic activity">
    <reaction evidence="13">
        <text>2,5-diamino-6-hydroxy-4-(5-phosphoribosylamino)-pyrimidine + H2O + H(+) = 5-amino-6-(5-phospho-D-ribosylamino)uracil + NH4(+)</text>
        <dbReference type="Rhea" id="RHEA:21868"/>
        <dbReference type="ChEBI" id="CHEBI:15377"/>
        <dbReference type="ChEBI" id="CHEBI:15378"/>
        <dbReference type="ChEBI" id="CHEBI:28938"/>
        <dbReference type="ChEBI" id="CHEBI:58453"/>
        <dbReference type="ChEBI" id="CHEBI:58614"/>
        <dbReference type="EC" id="3.5.4.26"/>
    </reaction>
</comment>
<dbReference type="InterPro" id="IPR004794">
    <property type="entry name" value="Eubact_RibD"/>
</dbReference>
<evidence type="ECO:0000256" key="14">
    <source>
        <dbReference type="PIRSR" id="PIRSR006769-1"/>
    </source>
</evidence>
<keyword evidence="10 13" id="KW-0521">NADP</keyword>
<dbReference type="InterPro" id="IPR024072">
    <property type="entry name" value="DHFR-like_dom_sf"/>
</dbReference>
<dbReference type="InterPro" id="IPR011549">
    <property type="entry name" value="RibD_C"/>
</dbReference>
<feature type="active site" description="Proton donor" evidence="14">
    <location>
        <position position="61"/>
    </location>
</feature>
<feature type="binding site" evidence="15">
    <location>
        <position position="298"/>
    </location>
    <ligand>
        <name>substrate</name>
    </ligand>
</feature>
<reference evidence="18 19" key="1">
    <citation type="submission" date="2020-04" db="EMBL/GenBank/DDBJ databases">
        <title>Genome-Wide Identification of 5-Methylcytosine Sites in Bacterial Genomes By High-Throughput Sequencing of MspJI Restriction Fragments.</title>
        <authorList>
            <person name="Wu V."/>
        </authorList>
    </citation>
    <scope>NUCLEOTIDE SEQUENCE [LARGE SCALE GENOMIC DNA]</scope>
    <source>
        <strain evidence="18 19">NEB122</strain>
    </source>
</reference>
<evidence type="ECO:0000256" key="5">
    <source>
        <dbReference type="ARBA" id="ARBA00007417"/>
    </source>
</evidence>
<comment type="pathway">
    <text evidence="2 13">Cofactor biosynthesis; riboflavin biosynthesis; 5-amino-6-(D-ribitylamino)uracil from GTP: step 2/4.</text>
</comment>
<dbReference type="Proteomes" id="UP000503498">
    <property type="component" value="Chromosome"/>
</dbReference>
<keyword evidence="7 13" id="KW-0479">Metal-binding</keyword>
<sequence length="369" mass="38991">MSEAAPPATADDHRWMAQALRLAARGAYTTRPNPMVGCVIVRDDVCVGEGFHQRAGGPHAEVFALRAAGALARGATAYVTLEPCAHYGRTPPCALALIEAGVTRVVAAMADPFPQVNGGGFALLRQAGIEVLSGVLQAQARELNQGFLSRVERGRPWLRVKLGASLDGRTALASGQSKWITGSDARADVQRWRARAGAILTGAGTVLADDPSMTVRLGDDTPFVPPLRVVLDAGLRTLACSNIRQGGAPTLYLHGEAMMPPQLEDAEFVGMPLHDGRFDLRAVLAVLAERGVNEVHAEAGARLSGALLQAGLVDELLVYMAPVVLGDAAKPLLAGLGVETLAQRHALQLCDVRQIGQDLRMRYTPLAMA</sequence>
<dbReference type="SUPFAM" id="SSF53597">
    <property type="entry name" value="Dihydrofolate reductase-like"/>
    <property type="match status" value="1"/>
</dbReference>
<dbReference type="RefSeq" id="WP_169704848.1">
    <property type="nucleotide sequence ID" value="NZ_CP051651.1"/>
</dbReference>
<evidence type="ECO:0000256" key="7">
    <source>
        <dbReference type="ARBA" id="ARBA00022723"/>
    </source>
</evidence>
<dbReference type="InterPro" id="IPR016192">
    <property type="entry name" value="APOBEC/CMP_deaminase_Zn-bd"/>
</dbReference>